<dbReference type="InterPro" id="IPR007111">
    <property type="entry name" value="NACHT_NTPase"/>
</dbReference>
<dbReference type="Pfam" id="PF05729">
    <property type="entry name" value="NACHT"/>
    <property type="match status" value="1"/>
</dbReference>
<accession>A0A078B092</accession>
<protein>
    <submittedName>
        <fullName evidence="3">Sh2 domain containing protein</fullName>
    </submittedName>
</protein>
<dbReference type="EMBL" id="CCKQ01016205">
    <property type="protein sequence ID" value="CDW88080.1"/>
    <property type="molecule type" value="Genomic_DNA"/>
</dbReference>
<feature type="region of interest" description="Disordered" evidence="1">
    <location>
        <begin position="1187"/>
        <end position="1212"/>
    </location>
</feature>
<evidence type="ECO:0000259" key="2">
    <source>
        <dbReference type="SMART" id="SM00382"/>
    </source>
</evidence>
<dbReference type="SMART" id="SM00382">
    <property type="entry name" value="AAA"/>
    <property type="match status" value="1"/>
</dbReference>
<dbReference type="Proteomes" id="UP000039865">
    <property type="component" value="Unassembled WGS sequence"/>
</dbReference>
<evidence type="ECO:0000256" key="1">
    <source>
        <dbReference type="SAM" id="MobiDB-lite"/>
    </source>
</evidence>
<dbReference type="PANTHER" id="PTHR47691">
    <property type="entry name" value="REGULATOR-RELATED"/>
    <property type="match status" value="1"/>
</dbReference>
<organism evidence="3 4">
    <name type="scientific">Stylonychia lemnae</name>
    <name type="common">Ciliate</name>
    <dbReference type="NCBI Taxonomy" id="5949"/>
    <lineage>
        <taxon>Eukaryota</taxon>
        <taxon>Sar</taxon>
        <taxon>Alveolata</taxon>
        <taxon>Ciliophora</taxon>
        <taxon>Intramacronucleata</taxon>
        <taxon>Spirotrichea</taxon>
        <taxon>Stichotrichia</taxon>
        <taxon>Sporadotrichida</taxon>
        <taxon>Oxytrichidae</taxon>
        <taxon>Stylonychinae</taxon>
        <taxon>Stylonychia</taxon>
    </lineage>
</organism>
<dbReference type="InterPro" id="IPR027417">
    <property type="entry name" value="P-loop_NTPase"/>
</dbReference>
<dbReference type="InParanoid" id="A0A078B092"/>
<dbReference type="PANTHER" id="PTHR47691:SF3">
    <property type="entry name" value="HTH-TYPE TRANSCRIPTIONAL REGULATOR RV0890C-RELATED"/>
    <property type="match status" value="1"/>
</dbReference>
<feature type="region of interest" description="Disordered" evidence="1">
    <location>
        <begin position="1"/>
        <end position="23"/>
    </location>
</feature>
<proteinExistence type="predicted"/>
<dbReference type="OrthoDB" id="431454at2759"/>
<evidence type="ECO:0000313" key="4">
    <source>
        <dbReference type="Proteomes" id="UP000039865"/>
    </source>
</evidence>
<evidence type="ECO:0000313" key="3">
    <source>
        <dbReference type="EMBL" id="CDW88080.1"/>
    </source>
</evidence>
<keyword evidence="4" id="KW-1185">Reference proteome</keyword>
<dbReference type="InterPro" id="IPR003593">
    <property type="entry name" value="AAA+_ATPase"/>
</dbReference>
<reference evidence="3 4" key="1">
    <citation type="submission" date="2014-06" db="EMBL/GenBank/DDBJ databases">
        <authorList>
            <person name="Swart Estienne"/>
        </authorList>
    </citation>
    <scope>NUCLEOTIDE SEQUENCE [LARGE SCALE GENOMIC DNA]</scope>
    <source>
        <strain evidence="3 4">130c</strain>
    </source>
</reference>
<dbReference type="SUPFAM" id="SSF52540">
    <property type="entry name" value="P-loop containing nucleoside triphosphate hydrolases"/>
    <property type="match status" value="1"/>
</dbReference>
<gene>
    <name evidence="3" type="primary">Contig5218.g5603</name>
    <name evidence="3" type="ORF">STYLEM_17196</name>
</gene>
<feature type="domain" description="AAA+ ATPase" evidence="2">
    <location>
        <begin position="463"/>
        <end position="630"/>
    </location>
</feature>
<name>A0A078B092_STYLE</name>
<dbReference type="Gene3D" id="3.40.50.300">
    <property type="entry name" value="P-loop containing nucleotide triphosphate hydrolases"/>
    <property type="match status" value="1"/>
</dbReference>
<sequence length="1551" mass="180965">MGVSLGCVSREGKDMGEQADQSNLEPKEQTIVFSRIVHVNKVDIIRRKQDLLKKLNENQEQQAFIVINNEYNAIDDNLIAELDTSRSQIQYQHDLQRPSSEQFFVKKRLNLIPSQRQQEINDTIQEDESIYLSEISRQKRPQVEIIAPNNNTLQVEDIFHRRNIKKKVTYQSGISRVTAGSQKSRIHLAYFFASPLVIEAERRKYKEDLLEDISFKEEFEQIIKSLQSDDYEIKYLFEKATKTNVTENLNKRPLAFHFSGHGLLNKKEVFKKFSDVNNYYKTQCENKGDVLVFEGEDGGNSDFFFQEDMEKLLGTKETNFRFAVIASCHSKEIGEIFKKNGSQHTICIQREQALNDEAAIRFSRIFYQKVFCSDCTICRAYHDTIDLLKKEVRYPDEWKKYNLLVQDGHVCREYIDCLKNELNEGYVLPLFAHCHKILPPIVLNWVPRNADAYQLYLKIINKNSKIIQVFGKPGVGKSALASKVSHYLFDRNIFTHGVIYANLSEYKDVRKAMAYLLEVMDQSTSKISNYARIGTSYCSNKRDIDLKIRAFIKRNECILIILDNLDGIIALENEKKELQETLNKILQDQNKTKVLFTANQGMSELHGYYIFHLKEMSQKKACNLFIKKIPSQESMRQFLTLETMQDLNEFTKRDQNVVRASQIILKNYTQLKLCTKEKCLSKAHKNNGSQIPNLDCIYAYLEQHPIFDILNQPLSICLVASRMNSKEVQIKDIYEKLLTPNRIEMKNDALPISILDSLEYLKKKDVNVIEILQFIQETDSGLTMEDLQNLFANVASTIPDLLTDLEQMSMIQMDQETGEYSVQNIISKLIALKIEGDEKAKRTYNTILARHYISNYEIQKKMIHDQQRKPNYEDLMIMHDFYRKNILKCLYYLISIQDRLAGEQSFRGSDQGLKDAMISSTALFLTTRSQTIFMSRGVNRRKALIRGINQVLNTNDITPYLVQDQYSQQESLSSLGVQVAGYSRCATSISRKLSNSSSLKEQLTKIRDDPHLQDEVLKQINKQENLKKQQTNLQRSLTKQLEPVTELLSQVSDYDQEEEKEGDKLDDYQYIQNESAYNQESDKSYEENYVNTNQQKFDRSKINPTINIDKQFGKTISEATQPILQQRKSDEEANQIEDIHNFLHQNSEDRDSALSLGKKYYKKIEQYIEKMINQDDTLSQKRLMEFQKQNAQDQPSETSSQNKSQKSSPVSQVMQQMFIMKIKGNTTIDDLDFYQKTLDKFENLKDQIQINPDETVLNYEMNRPLKQYVWEDQEPRHEHQGRKNTRQQNLQNKAQGLDIQGTPPKNSAKNKNLQLEQQLDGIQYEEDDESQHEQHDYLKFGQLELKYLLYHYFSVSALKGMDQEEYKSMIESFDIDKMDVIFQSNIELIQICMLLKDQQRDKYSQIFEELAGILRTFNRQKSQTGQGIVETFKIGLRLVDIALDIFTTTGDVDAKTQAHNLKNRIIRQIKHKIEAEINTRRNNGSVEELKLVLNSAQQIRTQQTNVSNRTRGIVYQEAYQEKEDQFERMKIFKDKFEFLNLLINPIDIDRI</sequence>